<dbReference type="InterPro" id="IPR051911">
    <property type="entry name" value="SDR_oxidoreductase"/>
</dbReference>
<dbReference type="Proteomes" id="UP001590950">
    <property type="component" value="Unassembled WGS sequence"/>
</dbReference>
<dbReference type="PRINTS" id="PR00080">
    <property type="entry name" value="SDRFAMILY"/>
</dbReference>
<dbReference type="InterPro" id="IPR036291">
    <property type="entry name" value="NAD(P)-bd_dom_sf"/>
</dbReference>
<dbReference type="PANTHER" id="PTHR43976">
    <property type="entry name" value="SHORT CHAIN DEHYDROGENASE"/>
    <property type="match status" value="1"/>
</dbReference>
<evidence type="ECO:0000313" key="5">
    <source>
        <dbReference type="EMBL" id="KAL2038084.1"/>
    </source>
</evidence>
<dbReference type="PROSITE" id="PS00061">
    <property type="entry name" value="ADH_SHORT"/>
    <property type="match status" value="1"/>
</dbReference>
<keyword evidence="3" id="KW-0560">Oxidoreductase</keyword>
<organism evidence="5 6">
    <name type="scientific">Stereocaulon virgatum</name>
    <dbReference type="NCBI Taxonomy" id="373712"/>
    <lineage>
        <taxon>Eukaryota</taxon>
        <taxon>Fungi</taxon>
        <taxon>Dikarya</taxon>
        <taxon>Ascomycota</taxon>
        <taxon>Pezizomycotina</taxon>
        <taxon>Lecanoromycetes</taxon>
        <taxon>OSLEUM clade</taxon>
        <taxon>Lecanoromycetidae</taxon>
        <taxon>Lecanorales</taxon>
        <taxon>Lecanorineae</taxon>
        <taxon>Stereocaulaceae</taxon>
        <taxon>Stereocaulon</taxon>
    </lineage>
</organism>
<evidence type="ECO:0000256" key="1">
    <source>
        <dbReference type="ARBA" id="ARBA00006484"/>
    </source>
</evidence>
<proteinExistence type="inferred from homology"/>
<gene>
    <name evidence="5" type="ORF">N7G274_009031</name>
</gene>
<evidence type="ECO:0000256" key="2">
    <source>
        <dbReference type="ARBA" id="ARBA00022857"/>
    </source>
</evidence>
<name>A0ABR3ZWR5_9LECA</name>
<accession>A0ABR3ZWR5</accession>
<dbReference type="PRINTS" id="PR00081">
    <property type="entry name" value="GDHRDH"/>
</dbReference>
<reference evidence="5 6" key="1">
    <citation type="submission" date="2024-09" db="EMBL/GenBank/DDBJ databases">
        <title>Rethinking Asexuality: The Enigmatic Case of Functional Sexual Genes in Lepraria (Stereocaulaceae).</title>
        <authorList>
            <person name="Doellman M."/>
            <person name="Sun Y."/>
            <person name="Barcenas-Pena A."/>
            <person name="Lumbsch H.T."/>
            <person name="Grewe F."/>
        </authorList>
    </citation>
    <scope>NUCLEOTIDE SEQUENCE [LARGE SCALE GENOMIC DNA]</scope>
    <source>
        <strain evidence="5 6">Mercado 3170</strain>
    </source>
</reference>
<comment type="caution">
    <text evidence="5">The sequence shown here is derived from an EMBL/GenBank/DDBJ whole genome shotgun (WGS) entry which is preliminary data.</text>
</comment>
<dbReference type="EMBL" id="JBEFKJ010000034">
    <property type="protein sequence ID" value="KAL2038084.1"/>
    <property type="molecule type" value="Genomic_DNA"/>
</dbReference>
<dbReference type="InterPro" id="IPR002347">
    <property type="entry name" value="SDR_fam"/>
</dbReference>
<dbReference type="Pfam" id="PF00106">
    <property type="entry name" value="adh_short"/>
    <property type="match status" value="1"/>
</dbReference>
<protein>
    <submittedName>
        <fullName evidence="5">Uncharacterized protein</fullName>
    </submittedName>
</protein>
<evidence type="ECO:0000256" key="4">
    <source>
        <dbReference type="RuleBase" id="RU000363"/>
    </source>
</evidence>
<evidence type="ECO:0000313" key="6">
    <source>
        <dbReference type="Proteomes" id="UP001590950"/>
    </source>
</evidence>
<keyword evidence="2" id="KW-0521">NADP</keyword>
<dbReference type="CDD" id="cd05374">
    <property type="entry name" value="17beta-HSD-like_SDR_c"/>
    <property type="match status" value="1"/>
</dbReference>
<dbReference type="InterPro" id="IPR020904">
    <property type="entry name" value="Sc_DH/Rdtase_CS"/>
</dbReference>
<comment type="similarity">
    <text evidence="1 4">Belongs to the short-chain dehydrogenases/reductases (SDR) family.</text>
</comment>
<dbReference type="PANTHER" id="PTHR43976:SF16">
    <property type="entry name" value="SHORT-CHAIN DEHYDROGENASE_REDUCTASE FAMILY PROTEIN"/>
    <property type="match status" value="1"/>
</dbReference>
<sequence>MAPLVWLITGTSSGFGLAFVYSILAHGDKAIATARTLSKIKHLQDSGAEIMQLDVTAPQLELDEKIKQAIAFYGHVDVLINNAGYMQTGNWEDLSHEDLLAIFNTNVFGPINLTRSILPHFREQQAGTLVFIGSSAAWQGNPGISAYNGTKNALQGMVEGLQQEVLPFGIKTLLVEAGSFRTSLLDPRNVNMASAKFEAYEEYNTCLKGVIKSLNGTQVGDTPKGVKFIVDAVKGEGWAEGKEVPFRLILGADGLKTVMDKAKEVITLCEKWGDAFSSTDL</sequence>
<dbReference type="Gene3D" id="3.40.50.720">
    <property type="entry name" value="NAD(P)-binding Rossmann-like Domain"/>
    <property type="match status" value="1"/>
</dbReference>
<evidence type="ECO:0000256" key="3">
    <source>
        <dbReference type="ARBA" id="ARBA00023002"/>
    </source>
</evidence>
<dbReference type="SUPFAM" id="SSF51735">
    <property type="entry name" value="NAD(P)-binding Rossmann-fold domains"/>
    <property type="match status" value="1"/>
</dbReference>
<keyword evidence="6" id="KW-1185">Reference proteome</keyword>